<reference evidence="1" key="1">
    <citation type="submission" date="2016-04" db="EMBL/GenBank/DDBJ databases">
        <authorList>
            <person name="Evans L.H."/>
            <person name="Alamgir A."/>
            <person name="Owens N."/>
            <person name="Weber N.D."/>
            <person name="Virtaneva K."/>
            <person name="Barbian K."/>
            <person name="Babar A."/>
            <person name="Rosenke K."/>
        </authorList>
    </citation>
    <scope>NUCLEOTIDE SEQUENCE</scope>
    <source>
        <strain evidence="1">86</strain>
    </source>
</reference>
<gene>
    <name evidence="1" type="ORF">KL86DPRO_20258</name>
</gene>
<evidence type="ECO:0000313" key="1">
    <source>
        <dbReference type="EMBL" id="SBW04102.1"/>
    </source>
</evidence>
<name>A0A212JXM1_9DELT</name>
<dbReference type="EMBL" id="FLUQ01000002">
    <property type="protein sequence ID" value="SBW04102.1"/>
    <property type="molecule type" value="Genomic_DNA"/>
</dbReference>
<accession>A0A212JXM1</accession>
<protein>
    <submittedName>
        <fullName evidence="1">Uncharacterized protein</fullName>
    </submittedName>
</protein>
<dbReference type="AlphaFoldDB" id="A0A212JXM1"/>
<proteinExistence type="predicted"/>
<organism evidence="1">
    <name type="scientific">uncultured delta proteobacterium</name>
    <dbReference type="NCBI Taxonomy" id="34034"/>
    <lineage>
        <taxon>Bacteria</taxon>
        <taxon>Deltaproteobacteria</taxon>
        <taxon>environmental samples</taxon>
    </lineage>
</organism>
<sequence length="125" mass="13759">MVFCVAVPLFVLWMPVSDKNKVKKLSYAVTDKRAIVLSDKPISVRIADIDAIRTDNADDGNCHIRVGSPAFKAPSKKLPVLAWRGESCDQGDDKKYTGLAFFNVNAEDEKIIRNLLTPVSPLAKA</sequence>